<dbReference type="InterPro" id="IPR011566">
    <property type="entry name" value="Ubq_synth_Coq7"/>
</dbReference>
<keyword evidence="4 9" id="KW-0479">Metal-binding</keyword>
<proteinExistence type="inferred from homology"/>
<dbReference type="GO" id="GO:0005886">
    <property type="term" value="C:plasma membrane"/>
    <property type="evidence" value="ECO:0007669"/>
    <property type="project" value="UniProtKB-SubCell"/>
</dbReference>
<dbReference type="NCBIfam" id="NF033656">
    <property type="entry name" value="DMQ_monoox_COQ7"/>
    <property type="match status" value="1"/>
</dbReference>
<keyword evidence="5 9" id="KW-0560">Oxidoreductase</keyword>
<feature type="binding site" evidence="9">
    <location>
        <position position="185"/>
    </location>
    <ligand>
        <name>Fe cation</name>
        <dbReference type="ChEBI" id="CHEBI:24875"/>
        <label>2</label>
    </ligand>
</feature>
<keyword evidence="3 9" id="KW-0831">Ubiquinone biosynthesis</keyword>
<gene>
    <name evidence="9 11" type="primary">coq7</name>
</gene>
<evidence type="ECO:0000256" key="6">
    <source>
        <dbReference type="ARBA" id="ARBA00023004"/>
    </source>
</evidence>
<feature type="binding site" evidence="9">
    <location>
        <position position="182"/>
    </location>
    <ligand>
        <name>Fe cation</name>
        <dbReference type="ChEBI" id="CHEBI:24875"/>
        <label>2</label>
    </ligand>
</feature>
<sequence length="219" mass="23856">MSPIGTADLSRRFSLPDRAIIEFDTALRSVFGIPPTTREIDFPATDVALSETERELAGSLMRVNHVGEVCAQALYQSQALTARDETVRSQFRQAAAEERDHLAWTARRLDELGAHRSRLNPFWYAGAFVIGALAGRFGDTVSLGFMAETERQVEAHLNGHLDRLPEGDTRSRAIVAQMKADEIAHAEAATAGGGLPFPTPVRQGMKLAAKVMTTIAAKI</sequence>
<dbReference type="InterPro" id="IPR047809">
    <property type="entry name" value="COQ7_proteobact"/>
</dbReference>
<feature type="binding site" evidence="9">
    <location>
        <position position="150"/>
    </location>
    <ligand>
        <name>Fe cation</name>
        <dbReference type="ChEBI" id="CHEBI:24875"/>
        <label>2</label>
    </ligand>
</feature>
<feature type="binding site" evidence="9">
    <location>
        <position position="98"/>
    </location>
    <ligand>
        <name>Fe cation</name>
        <dbReference type="ChEBI" id="CHEBI:24875"/>
        <label>2</label>
    </ligand>
</feature>
<dbReference type="UniPathway" id="UPA00232"/>
<dbReference type="GO" id="GO:0046872">
    <property type="term" value="F:metal ion binding"/>
    <property type="evidence" value="ECO:0007669"/>
    <property type="project" value="UniProtKB-KW"/>
</dbReference>
<evidence type="ECO:0000256" key="9">
    <source>
        <dbReference type="HAMAP-Rule" id="MF_01658"/>
    </source>
</evidence>
<dbReference type="Proteomes" id="UP000675920">
    <property type="component" value="Unplaced"/>
</dbReference>
<dbReference type="Gene3D" id="1.20.1260.10">
    <property type="match status" value="1"/>
</dbReference>
<dbReference type="PANTHER" id="PTHR11237:SF4">
    <property type="entry name" value="5-DEMETHOXYUBIQUINONE HYDROXYLASE, MITOCHONDRIAL"/>
    <property type="match status" value="1"/>
</dbReference>
<dbReference type="RefSeq" id="WP_051377990.1">
    <property type="nucleotide sequence ID" value="NZ_AXWS01000007.1"/>
</dbReference>
<evidence type="ECO:0000256" key="1">
    <source>
        <dbReference type="ARBA" id="ARBA00004749"/>
    </source>
</evidence>
<reference evidence="11" key="3">
    <citation type="submission" date="2025-08" db="UniProtKB">
        <authorList>
            <consortium name="RefSeq"/>
        </authorList>
    </citation>
    <scope>IDENTIFICATION</scope>
</reference>
<dbReference type="GO" id="GO:0008682">
    <property type="term" value="F:3-demethoxyubiquinol 3-hydroxylase activity"/>
    <property type="evidence" value="ECO:0007669"/>
    <property type="project" value="UniProtKB-EC"/>
</dbReference>
<comment type="pathway">
    <text evidence="1 9">Cofactor biosynthesis; ubiquinone biosynthesis.</text>
</comment>
<reference evidence="11" key="2">
    <citation type="journal article" date="2017" name="Trends Biochem. Sci.">
        <title>Biochemistry of Mitochondrial Coenzyme Q Biosynthesis.</title>
        <authorList>
            <person name="Stefely J.A."/>
            <person name="Pagliarini D.J."/>
        </authorList>
    </citation>
    <scope>NUCLEOTIDE SEQUENCE</scope>
</reference>
<keyword evidence="10" id="KW-1185">Reference proteome</keyword>
<accession>A0A8B6X863</accession>
<dbReference type="CDD" id="cd01042">
    <property type="entry name" value="DMQH"/>
    <property type="match status" value="1"/>
</dbReference>
<evidence type="ECO:0000313" key="11">
    <source>
        <dbReference type="RefSeq" id="WP_051377990.1"/>
    </source>
</evidence>
<keyword evidence="7 9" id="KW-0503">Monooxygenase</keyword>
<keyword evidence="2 9" id="KW-1003">Cell membrane</keyword>
<evidence type="ECO:0000256" key="5">
    <source>
        <dbReference type="ARBA" id="ARBA00023002"/>
    </source>
</evidence>
<comment type="similarity">
    <text evidence="9">Belongs to the COQ7 family.</text>
</comment>
<dbReference type="HAMAP" id="MF_01658">
    <property type="entry name" value="COQ7"/>
    <property type="match status" value="1"/>
</dbReference>
<keyword evidence="8 9" id="KW-0472">Membrane</keyword>
<comment type="cofactor">
    <cofactor evidence="9">
        <name>Fe cation</name>
        <dbReference type="ChEBI" id="CHEBI:24875"/>
    </cofactor>
    <text evidence="9">Binds 2 iron ions per subunit.</text>
</comment>
<feature type="binding site" evidence="9">
    <location>
        <position position="182"/>
    </location>
    <ligand>
        <name>Fe cation</name>
        <dbReference type="ChEBI" id="CHEBI:24875"/>
        <label>1</label>
    </ligand>
</feature>
<dbReference type="Pfam" id="PF03232">
    <property type="entry name" value="COQ7"/>
    <property type="match status" value="1"/>
</dbReference>
<comment type="function">
    <text evidence="9">Catalyzes the hydroxylation of 2-nonaprenyl-3-methyl-6-methoxy-1,4-benzoquinol during ubiquinone biosynthesis.</text>
</comment>
<dbReference type="EC" id="1.14.99.60" evidence="9"/>
<dbReference type="InterPro" id="IPR009078">
    <property type="entry name" value="Ferritin-like_SF"/>
</dbReference>
<comment type="subcellular location">
    <subcellularLocation>
        <location evidence="9">Cell membrane</location>
        <topology evidence="9">Peripheral membrane protein</topology>
    </subcellularLocation>
</comment>
<feature type="binding site" evidence="9">
    <location>
        <position position="68"/>
    </location>
    <ligand>
        <name>Fe cation</name>
        <dbReference type="ChEBI" id="CHEBI:24875"/>
        <label>1</label>
    </ligand>
</feature>
<protein>
    <recommendedName>
        <fullName evidence="9">3-demethoxyubiquinol 3-hydroxylase</fullName>
        <shortName evidence="9">DMQ hydroxylase</shortName>
        <ecNumber evidence="9">1.14.99.60</ecNumber>
    </recommendedName>
    <alternativeName>
        <fullName evidence="9">2-nonaprenyl-3-methyl-6-methoxy-1,4-benzoquinol hydroxylase</fullName>
    </alternativeName>
</protein>
<dbReference type="SUPFAM" id="SSF47240">
    <property type="entry name" value="Ferritin-like"/>
    <property type="match status" value="1"/>
</dbReference>
<evidence type="ECO:0000256" key="8">
    <source>
        <dbReference type="ARBA" id="ARBA00023136"/>
    </source>
</evidence>
<keyword evidence="6 9" id="KW-0408">Iron</keyword>
<feature type="binding site" evidence="9">
    <location>
        <position position="101"/>
    </location>
    <ligand>
        <name>Fe cation</name>
        <dbReference type="ChEBI" id="CHEBI:24875"/>
        <label>1</label>
    </ligand>
</feature>
<organism evidence="10 11">
    <name type="scientific">Derxia gummosa DSM 723</name>
    <dbReference type="NCBI Taxonomy" id="1121388"/>
    <lineage>
        <taxon>Bacteria</taxon>
        <taxon>Pseudomonadati</taxon>
        <taxon>Pseudomonadota</taxon>
        <taxon>Betaproteobacteria</taxon>
        <taxon>Burkholderiales</taxon>
        <taxon>Alcaligenaceae</taxon>
        <taxon>Derxia</taxon>
    </lineage>
</organism>
<dbReference type="AlphaFoldDB" id="A0A8B6X863"/>
<name>A0A8B6X863_9BURK</name>
<dbReference type="PANTHER" id="PTHR11237">
    <property type="entry name" value="COENZYME Q10 BIOSYNTHESIS PROTEIN 7"/>
    <property type="match status" value="1"/>
</dbReference>
<comment type="catalytic activity">
    <reaction evidence="9">
        <text>a 5-methoxy-2-methyl-3-(all-trans-polyprenyl)benzene-1,4-diol + AH2 + O2 = a 3-demethylubiquinol + A + H2O</text>
        <dbReference type="Rhea" id="RHEA:50908"/>
        <dbReference type="Rhea" id="RHEA-COMP:10859"/>
        <dbReference type="Rhea" id="RHEA-COMP:10914"/>
        <dbReference type="ChEBI" id="CHEBI:13193"/>
        <dbReference type="ChEBI" id="CHEBI:15377"/>
        <dbReference type="ChEBI" id="CHEBI:15379"/>
        <dbReference type="ChEBI" id="CHEBI:17499"/>
        <dbReference type="ChEBI" id="CHEBI:84167"/>
        <dbReference type="ChEBI" id="CHEBI:84422"/>
        <dbReference type="EC" id="1.14.99.60"/>
    </reaction>
</comment>
<evidence type="ECO:0000256" key="3">
    <source>
        <dbReference type="ARBA" id="ARBA00022688"/>
    </source>
</evidence>
<evidence type="ECO:0000313" key="10">
    <source>
        <dbReference type="Proteomes" id="UP000675920"/>
    </source>
</evidence>
<dbReference type="OrthoDB" id="5192789at2"/>
<dbReference type="GO" id="GO:0006744">
    <property type="term" value="P:ubiquinone biosynthetic process"/>
    <property type="evidence" value="ECO:0007669"/>
    <property type="project" value="UniProtKB-UniRule"/>
</dbReference>
<evidence type="ECO:0000256" key="7">
    <source>
        <dbReference type="ARBA" id="ARBA00023033"/>
    </source>
</evidence>
<reference evidence="11" key="1">
    <citation type="journal article" date="2001" name="FEBS Lett.">
        <title>CLK-1/Coq7p is a DMQ mono-oxygenase and a new member of the di-iron carboxylate protein family.</title>
        <authorList>
            <person name="Rea S."/>
        </authorList>
    </citation>
    <scope>NUCLEOTIDE SEQUENCE</scope>
</reference>
<evidence type="ECO:0000256" key="2">
    <source>
        <dbReference type="ARBA" id="ARBA00022475"/>
    </source>
</evidence>
<dbReference type="InterPro" id="IPR012347">
    <property type="entry name" value="Ferritin-like"/>
</dbReference>
<feature type="binding site" evidence="9">
    <location>
        <position position="98"/>
    </location>
    <ligand>
        <name>Fe cation</name>
        <dbReference type="ChEBI" id="CHEBI:24875"/>
        <label>1</label>
    </ligand>
</feature>
<evidence type="ECO:0000256" key="4">
    <source>
        <dbReference type="ARBA" id="ARBA00022723"/>
    </source>
</evidence>